<sequence>MTDSTEKKKSPAPAHDDDGSPRATTQTRTPGNEKNDLDVRIIPICVWIYLMNMMDRVNIGNGRLFGLEEDLGLQGDQFQLALFEAPSNMVIKRLQPARYLAGLVLAWGIVATLTAWVTNLAGLIACRLLLGLFEAGLFPGVVLYFTMFYGKRSIGTRIAYFFATSAFSGVAGGLVAYAIGAHLDGALGWRAWRWIVVVNGVPTILTGLAVPLLLPNSPATASFLTPAEKETLALMQQRELGGGRRARNADELDWRDVRDGFRDPTLWLFCVVQYCVNNMLYSFSVFLPTIIHGLGTWDGAAAQALTAPVYAAGAATYLVNARLSDRTQRRGVFSMGAMTTSIAGYGLLVANAGTATSYAGCFLVSMGLYSVGGIMLAWVMVNNPRYGKRAITSGMQLTVGNAAGVASSYMFESRYAPRFYPGYGATIGLLVLGLACIVALYCVFRWENRRRTRGELDWRVEGKTEEEVMELGERSPYFRFTV</sequence>
<keyword evidence="2" id="KW-0813">Transport</keyword>
<feature type="transmembrane region" description="Helical" evidence="7">
    <location>
        <begin position="191"/>
        <end position="214"/>
    </location>
</feature>
<dbReference type="PANTHER" id="PTHR43791:SF91">
    <property type="entry name" value="MAJOR FACILITATOR SUPERFAMILY (MFS) PROFILE DOMAIN-CONTAINING PROTEIN-RELATED"/>
    <property type="match status" value="1"/>
</dbReference>
<name>A0A0C4E182_MAGP6</name>
<dbReference type="PROSITE" id="PS50850">
    <property type="entry name" value="MFS"/>
    <property type="match status" value="1"/>
</dbReference>
<dbReference type="InterPro" id="IPR011701">
    <property type="entry name" value="MFS"/>
</dbReference>
<dbReference type="OrthoDB" id="2962993at2759"/>
<dbReference type="VEuPathDB" id="FungiDB:MAPG_06135"/>
<organism evidence="10 11">
    <name type="scientific">Magnaporthiopsis poae (strain ATCC 64411 / 73-15)</name>
    <name type="common">Kentucky bluegrass fungus</name>
    <name type="synonym">Magnaporthe poae</name>
    <dbReference type="NCBI Taxonomy" id="644358"/>
    <lineage>
        <taxon>Eukaryota</taxon>
        <taxon>Fungi</taxon>
        <taxon>Dikarya</taxon>
        <taxon>Ascomycota</taxon>
        <taxon>Pezizomycotina</taxon>
        <taxon>Sordariomycetes</taxon>
        <taxon>Sordariomycetidae</taxon>
        <taxon>Magnaporthales</taxon>
        <taxon>Magnaporthaceae</taxon>
        <taxon>Magnaporthiopsis</taxon>
    </lineage>
</organism>
<feature type="transmembrane region" description="Helical" evidence="7">
    <location>
        <begin position="299"/>
        <end position="319"/>
    </location>
</feature>
<evidence type="ECO:0000313" key="11">
    <source>
        <dbReference type="Proteomes" id="UP000011715"/>
    </source>
</evidence>
<evidence type="ECO:0000256" key="6">
    <source>
        <dbReference type="SAM" id="MobiDB-lite"/>
    </source>
</evidence>
<dbReference type="Proteomes" id="UP000011715">
    <property type="component" value="Unassembled WGS sequence"/>
</dbReference>
<accession>A0A0C4E182</accession>
<dbReference type="OMA" id="FYWRRAN"/>
<feature type="transmembrane region" description="Helical" evidence="7">
    <location>
        <begin position="158"/>
        <end position="179"/>
    </location>
</feature>
<dbReference type="EMBL" id="ADBL01001471">
    <property type="status" value="NOT_ANNOTATED_CDS"/>
    <property type="molecule type" value="Genomic_DNA"/>
</dbReference>
<dbReference type="Gene3D" id="1.20.1250.20">
    <property type="entry name" value="MFS general substrate transporter like domains"/>
    <property type="match status" value="2"/>
</dbReference>
<dbReference type="EMBL" id="ADBL01001472">
    <property type="status" value="NOT_ANNOTATED_CDS"/>
    <property type="molecule type" value="Genomic_DNA"/>
</dbReference>
<evidence type="ECO:0000256" key="2">
    <source>
        <dbReference type="ARBA" id="ARBA00022448"/>
    </source>
</evidence>
<gene>
    <name evidence="9" type="ORF">MAPG_06135</name>
</gene>
<evidence type="ECO:0000256" key="3">
    <source>
        <dbReference type="ARBA" id="ARBA00022692"/>
    </source>
</evidence>
<feature type="domain" description="Major facilitator superfamily (MFS) profile" evidence="8">
    <location>
        <begin position="24"/>
        <end position="451"/>
    </location>
</feature>
<feature type="region of interest" description="Disordered" evidence="6">
    <location>
        <begin position="1"/>
        <end position="34"/>
    </location>
</feature>
<dbReference type="InterPro" id="IPR036259">
    <property type="entry name" value="MFS_trans_sf"/>
</dbReference>
<dbReference type="STRING" id="644358.A0A0C4E182"/>
<reference evidence="9" key="3">
    <citation type="submission" date="2011-03" db="EMBL/GenBank/DDBJ databases">
        <title>Annotation of Magnaporthe poae ATCC 64411.</title>
        <authorList>
            <person name="Ma L.-J."/>
            <person name="Dead R."/>
            <person name="Young S.K."/>
            <person name="Zeng Q."/>
            <person name="Gargeya S."/>
            <person name="Fitzgerald M."/>
            <person name="Haas B."/>
            <person name="Abouelleil A."/>
            <person name="Alvarado L."/>
            <person name="Arachchi H.M."/>
            <person name="Berlin A."/>
            <person name="Brown A."/>
            <person name="Chapman S.B."/>
            <person name="Chen Z."/>
            <person name="Dunbar C."/>
            <person name="Freedman E."/>
            <person name="Gearin G."/>
            <person name="Gellesch M."/>
            <person name="Goldberg J."/>
            <person name="Griggs A."/>
            <person name="Gujja S."/>
            <person name="Heiman D."/>
            <person name="Howarth C."/>
            <person name="Larson L."/>
            <person name="Lui A."/>
            <person name="MacDonald P.J.P."/>
            <person name="Mehta T."/>
            <person name="Montmayeur A."/>
            <person name="Murphy C."/>
            <person name="Neiman D."/>
            <person name="Pearson M."/>
            <person name="Priest M."/>
            <person name="Roberts A."/>
            <person name="Saif S."/>
            <person name="Shea T."/>
            <person name="Shenoy N."/>
            <person name="Sisk P."/>
            <person name="Stolte C."/>
            <person name="Sykes S."/>
            <person name="Yandava C."/>
            <person name="Wortman J."/>
            <person name="Nusbaum C."/>
            <person name="Birren B."/>
        </authorList>
    </citation>
    <scope>NUCLEOTIDE SEQUENCE</scope>
    <source>
        <strain evidence="9">ATCC 64411</strain>
    </source>
</reference>
<evidence type="ECO:0000313" key="10">
    <source>
        <dbReference type="EnsemblFungi" id="MAPG_06135T0"/>
    </source>
</evidence>
<reference evidence="9" key="2">
    <citation type="submission" date="2010-05" db="EMBL/GenBank/DDBJ databases">
        <title>The Genome Sequence of Magnaporthe poae strain ATCC 64411.</title>
        <authorList>
            <consortium name="The Broad Institute Genome Sequencing Platform"/>
            <consortium name="Broad Institute Genome Sequencing Center for Infectious Disease"/>
            <person name="Ma L.-J."/>
            <person name="Dead R."/>
            <person name="Young S."/>
            <person name="Zeng Q."/>
            <person name="Koehrsen M."/>
            <person name="Alvarado L."/>
            <person name="Berlin A."/>
            <person name="Chapman S.B."/>
            <person name="Chen Z."/>
            <person name="Freedman E."/>
            <person name="Gellesch M."/>
            <person name="Goldberg J."/>
            <person name="Griggs A."/>
            <person name="Gujja S."/>
            <person name="Heilman E.R."/>
            <person name="Heiman D."/>
            <person name="Hepburn T."/>
            <person name="Howarth C."/>
            <person name="Jen D."/>
            <person name="Larson L."/>
            <person name="Mehta T."/>
            <person name="Neiman D."/>
            <person name="Pearson M."/>
            <person name="Roberts A."/>
            <person name="Saif S."/>
            <person name="Shea T."/>
            <person name="Shenoy N."/>
            <person name="Sisk P."/>
            <person name="Stolte C."/>
            <person name="Sykes S."/>
            <person name="Walk T."/>
            <person name="White J."/>
            <person name="Yandava C."/>
            <person name="Haas B."/>
            <person name="Nusbaum C."/>
            <person name="Birren B."/>
        </authorList>
    </citation>
    <scope>NUCLEOTIDE SEQUENCE</scope>
    <source>
        <strain evidence="9">ATCC 64411</strain>
    </source>
</reference>
<dbReference type="FunFam" id="1.20.1250.20:FF:000013">
    <property type="entry name" value="MFS general substrate transporter"/>
    <property type="match status" value="1"/>
</dbReference>
<evidence type="ECO:0000259" key="8">
    <source>
        <dbReference type="PROSITE" id="PS50850"/>
    </source>
</evidence>
<evidence type="ECO:0000256" key="7">
    <source>
        <dbReference type="SAM" id="Phobius"/>
    </source>
</evidence>
<feature type="transmembrane region" description="Helical" evidence="7">
    <location>
        <begin position="393"/>
        <end position="411"/>
    </location>
</feature>
<dbReference type="GO" id="GO:0022857">
    <property type="term" value="F:transmembrane transporter activity"/>
    <property type="evidence" value="ECO:0007669"/>
    <property type="project" value="InterPro"/>
</dbReference>
<dbReference type="AlphaFoldDB" id="A0A0C4E182"/>
<evidence type="ECO:0000256" key="4">
    <source>
        <dbReference type="ARBA" id="ARBA00022989"/>
    </source>
</evidence>
<comment type="subcellular location">
    <subcellularLocation>
        <location evidence="1">Membrane</location>
        <topology evidence="1">Multi-pass membrane protein</topology>
    </subcellularLocation>
</comment>
<feature type="transmembrane region" description="Helical" evidence="7">
    <location>
        <begin position="265"/>
        <end position="287"/>
    </location>
</feature>
<evidence type="ECO:0000313" key="9">
    <source>
        <dbReference type="EMBL" id="KLU87131.1"/>
    </source>
</evidence>
<keyword evidence="5 7" id="KW-0472">Membrane</keyword>
<keyword evidence="3 7" id="KW-0812">Transmembrane</keyword>
<dbReference type="eggNOG" id="KOG2533">
    <property type="taxonomic scope" value="Eukaryota"/>
</dbReference>
<feature type="transmembrane region" description="Helical" evidence="7">
    <location>
        <begin position="99"/>
        <end position="116"/>
    </location>
</feature>
<reference evidence="11" key="1">
    <citation type="submission" date="2010-05" db="EMBL/GenBank/DDBJ databases">
        <title>The genome sequence of Magnaporthe poae strain ATCC 64411.</title>
        <authorList>
            <person name="Ma L.-J."/>
            <person name="Dead R."/>
            <person name="Young S."/>
            <person name="Zeng Q."/>
            <person name="Koehrsen M."/>
            <person name="Alvarado L."/>
            <person name="Berlin A."/>
            <person name="Chapman S.B."/>
            <person name="Chen Z."/>
            <person name="Freedman E."/>
            <person name="Gellesch M."/>
            <person name="Goldberg J."/>
            <person name="Griggs A."/>
            <person name="Gujja S."/>
            <person name="Heilman E.R."/>
            <person name="Heiman D."/>
            <person name="Hepburn T."/>
            <person name="Howarth C."/>
            <person name="Jen D."/>
            <person name="Larson L."/>
            <person name="Mehta T."/>
            <person name="Neiman D."/>
            <person name="Pearson M."/>
            <person name="Roberts A."/>
            <person name="Saif S."/>
            <person name="Shea T."/>
            <person name="Shenoy N."/>
            <person name="Sisk P."/>
            <person name="Stolte C."/>
            <person name="Sykes S."/>
            <person name="Walk T."/>
            <person name="White J."/>
            <person name="Yandava C."/>
            <person name="Haas B."/>
            <person name="Nusbaum C."/>
            <person name="Birren B."/>
        </authorList>
    </citation>
    <scope>NUCLEOTIDE SEQUENCE [LARGE SCALE GENOMIC DNA]</scope>
    <source>
        <strain evidence="11">ATCC 64411 / 73-15</strain>
    </source>
</reference>
<feature type="transmembrane region" description="Helical" evidence="7">
    <location>
        <begin position="356"/>
        <end position="381"/>
    </location>
</feature>
<evidence type="ECO:0000256" key="1">
    <source>
        <dbReference type="ARBA" id="ARBA00004141"/>
    </source>
</evidence>
<feature type="transmembrane region" description="Helical" evidence="7">
    <location>
        <begin position="423"/>
        <end position="444"/>
    </location>
</feature>
<evidence type="ECO:0000256" key="5">
    <source>
        <dbReference type="ARBA" id="ARBA00023136"/>
    </source>
</evidence>
<dbReference type="InterPro" id="IPR020846">
    <property type="entry name" value="MFS_dom"/>
</dbReference>
<dbReference type="GO" id="GO:0016020">
    <property type="term" value="C:membrane"/>
    <property type="evidence" value="ECO:0007669"/>
    <property type="project" value="UniProtKB-SubCell"/>
</dbReference>
<dbReference type="SUPFAM" id="SSF103473">
    <property type="entry name" value="MFS general substrate transporter"/>
    <property type="match status" value="1"/>
</dbReference>
<feature type="transmembrane region" description="Helical" evidence="7">
    <location>
        <begin position="122"/>
        <end position="146"/>
    </location>
</feature>
<keyword evidence="11" id="KW-1185">Reference proteome</keyword>
<feature type="transmembrane region" description="Helical" evidence="7">
    <location>
        <begin position="331"/>
        <end position="350"/>
    </location>
</feature>
<proteinExistence type="predicted"/>
<feature type="compositionally biased region" description="Basic and acidic residues" evidence="6">
    <location>
        <begin position="1"/>
        <end position="20"/>
    </location>
</feature>
<dbReference type="Pfam" id="PF07690">
    <property type="entry name" value="MFS_1"/>
    <property type="match status" value="1"/>
</dbReference>
<dbReference type="EnsemblFungi" id="MAPG_06135T0">
    <property type="protein sequence ID" value="MAPG_06135T0"/>
    <property type="gene ID" value="MAPG_06135"/>
</dbReference>
<dbReference type="EMBL" id="GL876970">
    <property type="protein sequence ID" value="KLU87131.1"/>
    <property type="molecule type" value="Genomic_DNA"/>
</dbReference>
<dbReference type="PANTHER" id="PTHR43791">
    <property type="entry name" value="PERMEASE-RELATED"/>
    <property type="match status" value="1"/>
</dbReference>
<reference evidence="10" key="4">
    <citation type="journal article" date="2015" name="G3 (Bethesda)">
        <title>Genome sequences of three phytopathogenic species of the Magnaporthaceae family of fungi.</title>
        <authorList>
            <person name="Okagaki L.H."/>
            <person name="Nunes C.C."/>
            <person name="Sailsbery J."/>
            <person name="Clay B."/>
            <person name="Brown D."/>
            <person name="John T."/>
            <person name="Oh Y."/>
            <person name="Young N."/>
            <person name="Fitzgerald M."/>
            <person name="Haas B.J."/>
            <person name="Zeng Q."/>
            <person name="Young S."/>
            <person name="Adiconis X."/>
            <person name="Fan L."/>
            <person name="Levin J.Z."/>
            <person name="Mitchell T.K."/>
            <person name="Okubara P.A."/>
            <person name="Farman M.L."/>
            <person name="Kohn L.M."/>
            <person name="Birren B."/>
            <person name="Ma L.-J."/>
            <person name="Dean R.A."/>
        </authorList>
    </citation>
    <scope>NUCLEOTIDE SEQUENCE</scope>
    <source>
        <strain evidence="10">ATCC 64411 / 73-15</strain>
    </source>
</reference>
<keyword evidence="4 7" id="KW-1133">Transmembrane helix</keyword>
<reference evidence="10" key="5">
    <citation type="submission" date="2015-06" db="UniProtKB">
        <authorList>
            <consortium name="EnsemblFungi"/>
        </authorList>
    </citation>
    <scope>IDENTIFICATION</scope>
    <source>
        <strain evidence="10">ATCC 64411</strain>
    </source>
</reference>
<protein>
    <recommendedName>
        <fullName evidence="8">Major facilitator superfamily (MFS) profile domain-containing protein</fullName>
    </recommendedName>
</protein>